<comment type="caution">
    <text evidence="9">The sequence shown here is derived from an EMBL/GenBank/DDBJ whole genome shotgun (WGS) entry which is preliminary data.</text>
</comment>
<dbReference type="Proteomes" id="UP000297540">
    <property type="component" value="Unassembled WGS sequence"/>
</dbReference>
<dbReference type="GO" id="GO:0004674">
    <property type="term" value="F:protein serine/threonine kinase activity"/>
    <property type="evidence" value="ECO:0007669"/>
    <property type="project" value="UniProtKB-KW"/>
</dbReference>
<dbReference type="Gene3D" id="1.10.510.10">
    <property type="entry name" value="Transferase(Phosphotransferase) domain 1"/>
    <property type="match status" value="1"/>
</dbReference>
<evidence type="ECO:0000256" key="4">
    <source>
        <dbReference type="ARBA" id="ARBA00022840"/>
    </source>
</evidence>
<dbReference type="RefSeq" id="WP_133236137.1">
    <property type="nucleotide sequence ID" value="NZ_SOZE01000042.1"/>
</dbReference>
<dbReference type="InterPro" id="IPR000719">
    <property type="entry name" value="Prot_kinase_dom"/>
</dbReference>
<evidence type="ECO:0000256" key="6">
    <source>
        <dbReference type="SAM" id="MobiDB-lite"/>
    </source>
</evidence>
<evidence type="ECO:0000256" key="2">
    <source>
        <dbReference type="ARBA" id="ARBA00022741"/>
    </source>
</evidence>
<keyword evidence="5" id="KW-0175">Coiled coil</keyword>
<gene>
    <name evidence="9" type="ORF">E2R66_25140</name>
</gene>
<dbReference type="AlphaFoldDB" id="A0A4Y8S3N8"/>
<dbReference type="PROSITE" id="PS50011">
    <property type="entry name" value="PROTEIN_KINASE_DOM"/>
    <property type="match status" value="1"/>
</dbReference>
<evidence type="ECO:0000313" key="10">
    <source>
        <dbReference type="Proteomes" id="UP000297540"/>
    </source>
</evidence>
<evidence type="ECO:0000259" key="8">
    <source>
        <dbReference type="PROSITE" id="PS50011"/>
    </source>
</evidence>
<proteinExistence type="predicted"/>
<dbReference type="SMART" id="SM00220">
    <property type="entry name" value="S_TKc"/>
    <property type="match status" value="1"/>
</dbReference>
<feature type="region of interest" description="Disordered" evidence="6">
    <location>
        <begin position="429"/>
        <end position="471"/>
    </location>
</feature>
<keyword evidence="7" id="KW-0812">Transmembrane</keyword>
<reference evidence="9 10" key="1">
    <citation type="journal article" date="2017" name="Int. J. Syst. Evol. Microbiol.">
        <title>Mucilaginibacterpsychrotolerans sp. nov., isolated from peatlands.</title>
        <authorList>
            <person name="Deng Y."/>
            <person name="Shen L."/>
            <person name="Xu B."/>
            <person name="Liu Y."/>
            <person name="Gu Z."/>
            <person name="Liu H."/>
            <person name="Zhou Y."/>
        </authorList>
    </citation>
    <scope>NUCLEOTIDE SEQUENCE [LARGE SCALE GENOMIC DNA]</scope>
    <source>
        <strain evidence="9 10">NH7-4</strain>
    </source>
</reference>
<dbReference type="InterPro" id="IPR011009">
    <property type="entry name" value="Kinase-like_dom_sf"/>
</dbReference>
<sequence>MGKIFTITAGLENMGALHTGGQGSVYKGKRIGEIYVAVKLLPTPIFAEDENDKHYKDFTNEVEKLKKVNEVANPNVVKILSSGITESGSLPFIEMEFIEGPDLAELLTEQGKPIFTIAETIKVAYQLANALSHCHKVGVKHGDIKSNNVKFNVNTGNYVLLDFGLAIMTGEQRRSSLRNAGAVEFMAPEQSDGELLTQSDVYSYGIILYELLAGTVPFKLNDNGQSARNAVMIAHLDQEPPNMLALRKANMPPDWNAGQRQSEMQVPEWLITLIYKCLQKDPADRYADGTELRQAIQNSVLNTKTGTEGALILQNEKASLQNLLQQEQEKNNTLQQEIDGLKRAAASQSKIPAALPVAANSPATSASKGLLIGIAMLSICIGAALGHYLLAGSKAASAKPVAEIQNPADSVVKPAADTVAAAKPLPVKKHDTAAHAKPETAAVHKKIKKDSVRKTPPRKAPVPPKQPVIAQPKGGDVGKVFSLFTTYAYFHSRPDAASKRAANISQWDNARLRAIDDQNGYIYVTFTNKEGQTNSGWLNKKDLIVVGQ</sequence>
<evidence type="ECO:0000256" key="1">
    <source>
        <dbReference type="ARBA" id="ARBA00022679"/>
    </source>
</evidence>
<name>A0A4Y8S3N8_9SPHI</name>
<dbReference type="PANTHER" id="PTHR43289">
    <property type="entry name" value="MITOGEN-ACTIVATED PROTEIN KINASE KINASE KINASE 20-RELATED"/>
    <property type="match status" value="1"/>
</dbReference>
<evidence type="ECO:0000313" key="9">
    <source>
        <dbReference type="EMBL" id="TFF33563.1"/>
    </source>
</evidence>
<keyword evidence="7" id="KW-0472">Membrane</keyword>
<accession>A0A4Y8S3N8</accession>
<evidence type="ECO:0000256" key="5">
    <source>
        <dbReference type="SAM" id="Coils"/>
    </source>
</evidence>
<keyword evidence="10" id="KW-1185">Reference proteome</keyword>
<keyword evidence="7" id="KW-1133">Transmembrane helix</keyword>
<keyword evidence="2" id="KW-0547">Nucleotide-binding</keyword>
<feature type="domain" description="Protein kinase" evidence="8">
    <location>
        <begin position="11"/>
        <end position="301"/>
    </location>
</feature>
<feature type="transmembrane region" description="Helical" evidence="7">
    <location>
        <begin position="370"/>
        <end position="390"/>
    </location>
</feature>
<dbReference type="Pfam" id="PF00069">
    <property type="entry name" value="Pkinase"/>
    <property type="match status" value="1"/>
</dbReference>
<dbReference type="OrthoDB" id="9813021at2"/>
<dbReference type="PANTHER" id="PTHR43289:SF6">
    <property type="entry name" value="SERINE_THREONINE-PROTEIN KINASE NEKL-3"/>
    <property type="match status" value="1"/>
</dbReference>
<organism evidence="9 10">
    <name type="scientific">Mucilaginibacter psychrotolerans</name>
    <dbReference type="NCBI Taxonomy" id="1524096"/>
    <lineage>
        <taxon>Bacteria</taxon>
        <taxon>Pseudomonadati</taxon>
        <taxon>Bacteroidota</taxon>
        <taxon>Sphingobacteriia</taxon>
        <taxon>Sphingobacteriales</taxon>
        <taxon>Sphingobacteriaceae</taxon>
        <taxon>Mucilaginibacter</taxon>
    </lineage>
</organism>
<feature type="coiled-coil region" evidence="5">
    <location>
        <begin position="310"/>
        <end position="344"/>
    </location>
</feature>
<evidence type="ECO:0000256" key="7">
    <source>
        <dbReference type="SAM" id="Phobius"/>
    </source>
</evidence>
<keyword evidence="4" id="KW-0067">ATP-binding</keyword>
<keyword evidence="9" id="KW-0723">Serine/threonine-protein kinase</keyword>
<dbReference type="GO" id="GO:0005524">
    <property type="term" value="F:ATP binding"/>
    <property type="evidence" value="ECO:0007669"/>
    <property type="project" value="UniProtKB-KW"/>
</dbReference>
<dbReference type="SUPFAM" id="SSF56112">
    <property type="entry name" value="Protein kinase-like (PK-like)"/>
    <property type="match status" value="1"/>
</dbReference>
<protein>
    <submittedName>
        <fullName evidence="9">Serine/threonine protein kinase</fullName>
    </submittedName>
</protein>
<dbReference type="EMBL" id="SOZE01000042">
    <property type="protein sequence ID" value="TFF33563.1"/>
    <property type="molecule type" value="Genomic_DNA"/>
</dbReference>
<keyword evidence="3 9" id="KW-0418">Kinase</keyword>
<keyword evidence="1" id="KW-0808">Transferase</keyword>
<dbReference type="CDD" id="cd14014">
    <property type="entry name" value="STKc_PknB_like"/>
    <property type="match status" value="1"/>
</dbReference>
<evidence type="ECO:0000256" key="3">
    <source>
        <dbReference type="ARBA" id="ARBA00022777"/>
    </source>
</evidence>
<feature type="compositionally biased region" description="Basic and acidic residues" evidence="6">
    <location>
        <begin position="429"/>
        <end position="438"/>
    </location>
</feature>